<feature type="region of interest" description="Disordered" evidence="1">
    <location>
        <begin position="35"/>
        <end position="56"/>
    </location>
</feature>
<reference evidence="3" key="1">
    <citation type="journal article" date="2019" name="Int. J. Syst. Evol. Microbiol.">
        <title>The Global Catalogue of Microorganisms (GCM) 10K type strain sequencing project: providing services to taxonomists for standard genome sequencing and annotation.</title>
        <authorList>
            <consortium name="The Broad Institute Genomics Platform"/>
            <consortium name="The Broad Institute Genome Sequencing Center for Infectious Disease"/>
            <person name="Wu L."/>
            <person name="Ma J."/>
        </authorList>
    </citation>
    <scope>NUCLEOTIDE SEQUENCE [LARGE SCALE GENOMIC DNA]</scope>
    <source>
        <strain evidence="3">CCM 7132</strain>
    </source>
</reference>
<dbReference type="Pfam" id="PF07642">
    <property type="entry name" value="BBP2"/>
    <property type="match status" value="1"/>
</dbReference>
<dbReference type="InterPro" id="IPR011486">
    <property type="entry name" value="BBP2"/>
</dbReference>
<accession>A0ABQ1MJU8</accession>
<gene>
    <name evidence="2" type="ORF">GCM10007207_26580</name>
</gene>
<evidence type="ECO:0008006" key="4">
    <source>
        <dbReference type="Google" id="ProtNLM"/>
    </source>
</evidence>
<proteinExistence type="predicted"/>
<keyword evidence="3" id="KW-1185">Reference proteome</keyword>
<comment type="caution">
    <text evidence="2">The sequence shown here is derived from an EMBL/GenBank/DDBJ whole genome shotgun (WGS) entry which is preliminary data.</text>
</comment>
<organism evidence="2 3">
    <name type="scientific">Asaia siamensis</name>
    <dbReference type="NCBI Taxonomy" id="110479"/>
    <lineage>
        <taxon>Bacteria</taxon>
        <taxon>Pseudomonadati</taxon>
        <taxon>Pseudomonadota</taxon>
        <taxon>Alphaproteobacteria</taxon>
        <taxon>Acetobacterales</taxon>
        <taxon>Acetobacteraceae</taxon>
        <taxon>Asaia</taxon>
    </lineage>
</organism>
<evidence type="ECO:0000313" key="3">
    <source>
        <dbReference type="Proteomes" id="UP000637769"/>
    </source>
</evidence>
<evidence type="ECO:0000256" key="1">
    <source>
        <dbReference type="SAM" id="MobiDB-lite"/>
    </source>
</evidence>
<sequence>MGKSCLSIFLPGVFLTLGGQSIGATLSTPQTISTETPVSGDAFKPDTVTPEGARTGNKAAATPVKLKQTGYWHDTEIHLTIEGGIAANPWTTSGRNFGQFFLDRANTVTLNQIMGSVSHPVADVGSGYGIGFMVEMMYGSDARFDPTTGMADNALTGLYQFAPTQAHVDLHVPWLVHNGMDFQIGQFYGIMGAEGIPALARPFYSFSYASDYIVPFETIGILSTTHLNDHYNAILGIDAGNSTSFGRAGNNNKPKGYIGVSFTGLLAGRLDGHLIGHFGPQSNNGAPVASADGWTSAGLGSKANGLMQYNGDLLLTYHLSKTLSTTLNAIYLRDDATRNDSYGVTGYVAWDINPSLTLNLRGEIFRDNTGSIIASYASMTSFTNMLRNAPYPYFIAPPTTYGALTAGVTYRPDFINRHIKTGKLLFRPELRLDKSLNGTQPFNRAASVADPVIRDGTNNMFWFSCDAVWSF</sequence>
<dbReference type="EMBL" id="BMCH01000008">
    <property type="protein sequence ID" value="GGC39792.1"/>
    <property type="molecule type" value="Genomic_DNA"/>
</dbReference>
<protein>
    <recommendedName>
        <fullName evidence="4">OmpL-like beta-barrel porin-2</fullName>
    </recommendedName>
</protein>
<name>A0ABQ1MJU8_9PROT</name>
<evidence type="ECO:0000313" key="2">
    <source>
        <dbReference type="EMBL" id="GGC39792.1"/>
    </source>
</evidence>
<dbReference type="RefSeq" id="WP_188427313.1">
    <property type="nucleotide sequence ID" value="NZ_BMCH01000008.1"/>
</dbReference>
<dbReference type="Proteomes" id="UP000637769">
    <property type="component" value="Unassembled WGS sequence"/>
</dbReference>